<dbReference type="OMA" id="AWLLQCP"/>
<sequence length="323" mass="37030">MANSDRKQIRKLSKERRREFIEENDYHEVDTKPFGRNCCGAALHEFDAQTHDAWILQCPRDMDPGELLTNKRIKIPGRRYVGDVQVRATNYSQPLNEAIGYVNPKGKYSLRTLPLTGYVVVSKRLNLEKELPTGDEGVTYIEPTPPPQYKLPVRHPFFGRDYKSRIEVPKKIAKVLAEADRHSLETTAKLRQTGNYYKIRSKLLSTTQTLEEKERDVRQSVLTGVKPTFMDKTDHPIYVDLTNGDDEEKIKVETKKSKKHKVNVVKVNGNAEIVQTNVDLTNGDNEEEAQVLTKKSKKRKANGVKQEDEVVELVQKKRSKTAK</sequence>
<dbReference type="InParanoid" id="B4NDP2"/>
<dbReference type="Proteomes" id="UP000007798">
    <property type="component" value="Unassembled WGS sequence"/>
</dbReference>
<proteinExistence type="predicted"/>
<protein>
    <submittedName>
        <fullName evidence="2">Uncharacterized protein</fullName>
    </submittedName>
</protein>
<dbReference type="EMBL" id="CH964239">
    <property type="protein sequence ID" value="EDW81864.1"/>
    <property type="molecule type" value="Genomic_DNA"/>
</dbReference>
<name>B4NDP2_DROWI</name>
<dbReference type="eggNOG" id="ENOG502T84U">
    <property type="taxonomic scope" value="Eukaryota"/>
</dbReference>
<keyword evidence="3" id="KW-1185">Reference proteome</keyword>
<reference evidence="2 3" key="1">
    <citation type="journal article" date="2007" name="Nature">
        <title>Evolution of genes and genomes on the Drosophila phylogeny.</title>
        <authorList>
            <consortium name="Drosophila 12 Genomes Consortium"/>
            <person name="Clark A.G."/>
            <person name="Eisen M.B."/>
            <person name="Smith D.R."/>
            <person name="Bergman C.M."/>
            <person name="Oliver B."/>
            <person name="Markow T.A."/>
            <person name="Kaufman T.C."/>
            <person name="Kellis M."/>
            <person name="Gelbart W."/>
            <person name="Iyer V.N."/>
            <person name="Pollard D.A."/>
            <person name="Sackton T.B."/>
            <person name="Larracuente A.M."/>
            <person name="Singh N.D."/>
            <person name="Abad J.P."/>
            <person name="Abt D.N."/>
            <person name="Adryan B."/>
            <person name="Aguade M."/>
            <person name="Akashi H."/>
            <person name="Anderson W.W."/>
            <person name="Aquadro C.F."/>
            <person name="Ardell D.H."/>
            <person name="Arguello R."/>
            <person name="Artieri C.G."/>
            <person name="Barbash D.A."/>
            <person name="Barker D."/>
            <person name="Barsanti P."/>
            <person name="Batterham P."/>
            <person name="Batzoglou S."/>
            <person name="Begun D."/>
            <person name="Bhutkar A."/>
            <person name="Blanco E."/>
            <person name="Bosak S.A."/>
            <person name="Bradley R.K."/>
            <person name="Brand A.D."/>
            <person name="Brent M.R."/>
            <person name="Brooks A.N."/>
            <person name="Brown R.H."/>
            <person name="Butlin R.K."/>
            <person name="Caggese C."/>
            <person name="Calvi B.R."/>
            <person name="Bernardo de Carvalho A."/>
            <person name="Caspi A."/>
            <person name="Castrezana S."/>
            <person name="Celniker S.E."/>
            <person name="Chang J.L."/>
            <person name="Chapple C."/>
            <person name="Chatterji S."/>
            <person name="Chinwalla A."/>
            <person name="Civetta A."/>
            <person name="Clifton S.W."/>
            <person name="Comeron J.M."/>
            <person name="Costello J.C."/>
            <person name="Coyne J.A."/>
            <person name="Daub J."/>
            <person name="David R.G."/>
            <person name="Delcher A.L."/>
            <person name="Delehaunty K."/>
            <person name="Do C.B."/>
            <person name="Ebling H."/>
            <person name="Edwards K."/>
            <person name="Eickbush T."/>
            <person name="Evans J.D."/>
            <person name="Filipski A."/>
            <person name="Findeiss S."/>
            <person name="Freyhult E."/>
            <person name="Fulton L."/>
            <person name="Fulton R."/>
            <person name="Garcia A.C."/>
            <person name="Gardiner A."/>
            <person name="Garfield D.A."/>
            <person name="Garvin B.E."/>
            <person name="Gibson G."/>
            <person name="Gilbert D."/>
            <person name="Gnerre S."/>
            <person name="Godfrey J."/>
            <person name="Good R."/>
            <person name="Gotea V."/>
            <person name="Gravely B."/>
            <person name="Greenberg A.J."/>
            <person name="Griffiths-Jones S."/>
            <person name="Gross S."/>
            <person name="Guigo R."/>
            <person name="Gustafson E.A."/>
            <person name="Haerty W."/>
            <person name="Hahn M.W."/>
            <person name="Halligan D.L."/>
            <person name="Halpern A.L."/>
            <person name="Halter G.M."/>
            <person name="Han M.V."/>
            <person name="Heger A."/>
            <person name="Hillier L."/>
            <person name="Hinrichs A.S."/>
            <person name="Holmes I."/>
            <person name="Hoskins R.A."/>
            <person name="Hubisz M.J."/>
            <person name="Hultmark D."/>
            <person name="Huntley M.A."/>
            <person name="Jaffe D.B."/>
            <person name="Jagadeeshan S."/>
            <person name="Jeck W.R."/>
            <person name="Johnson J."/>
            <person name="Jones C.D."/>
            <person name="Jordan W.C."/>
            <person name="Karpen G.H."/>
            <person name="Kataoka E."/>
            <person name="Keightley P.D."/>
            <person name="Kheradpour P."/>
            <person name="Kirkness E.F."/>
            <person name="Koerich L.B."/>
            <person name="Kristiansen K."/>
            <person name="Kudrna D."/>
            <person name="Kulathinal R.J."/>
            <person name="Kumar S."/>
            <person name="Kwok R."/>
            <person name="Lander E."/>
            <person name="Langley C.H."/>
            <person name="Lapoint R."/>
            <person name="Lazzaro B.P."/>
            <person name="Lee S.J."/>
            <person name="Levesque L."/>
            <person name="Li R."/>
            <person name="Lin C.F."/>
            <person name="Lin M.F."/>
            <person name="Lindblad-Toh K."/>
            <person name="Llopart A."/>
            <person name="Long M."/>
            <person name="Low L."/>
            <person name="Lozovsky E."/>
            <person name="Lu J."/>
            <person name="Luo M."/>
            <person name="Machado C.A."/>
            <person name="Makalowski W."/>
            <person name="Marzo M."/>
            <person name="Matsuda M."/>
            <person name="Matzkin L."/>
            <person name="McAllister B."/>
            <person name="McBride C.S."/>
            <person name="McKernan B."/>
            <person name="McKernan K."/>
            <person name="Mendez-Lago M."/>
            <person name="Minx P."/>
            <person name="Mollenhauer M.U."/>
            <person name="Montooth K."/>
            <person name="Mount S.M."/>
            <person name="Mu X."/>
            <person name="Myers E."/>
            <person name="Negre B."/>
            <person name="Newfeld S."/>
            <person name="Nielsen R."/>
            <person name="Noor M.A."/>
            <person name="O'Grady P."/>
            <person name="Pachter L."/>
            <person name="Papaceit M."/>
            <person name="Parisi M.J."/>
            <person name="Parisi M."/>
            <person name="Parts L."/>
            <person name="Pedersen J.S."/>
            <person name="Pesole G."/>
            <person name="Phillippy A.M."/>
            <person name="Ponting C.P."/>
            <person name="Pop M."/>
            <person name="Porcelli D."/>
            <person name="Powell J.R."/>
            <person name="Prohaska S."/>
            <person name="Pruitt K."/>
            <person name="Puig M."/>
            <person name="Quesneville H."/>
            <person name="Ram K.R."/>
            <person name="Rand D."/>
            <person name="Rasmussen M.D."/>
            <person name="Reed L.K."/>
            <person name="Reenan R."/>
            <person name="Reily A."/>
            <person name="Remington K.A."/>
            <person name="Rieger T.T."/>
            <person name="Ritchie M.G."/>
            <person name="Robin C."/>
            <person name="Rogers Y.H."/>
            <person name="Rohde C."/>
            <person name="Rozas J."/>
            <person name="Rubenfield M.J."/>
            <person name="Ruiz A."/>
            <person name="Russo S."/>
            <person name="Salzberg S.L."/>
            <person name="Sanchez-Gracia A."/>
            <person name="Saranga D.J."/>
            <person name="Sato H."/>
            <person name="Schaeffer S.W."/>
            <person name="Schatz M.C."/>
            <person name="Schlenke T."/>
            <person name="Schwartz R."/>
            <person name="Segarra C."/>
            <person name="Singh R.S."/>
            <person name="Sirot L."/>
            <person name="Sirota M."/>
            <person name="Sisneros N.B."/>
            <person name="Smith C.D."/>
            <person name="Smith T.F."/>
            <person name="Spieth J."/>
            <person name="Stage D.E."/>
            <person name="Stark A."/>
            <person name="Stephan W."/>
            <person name="Strausberg R.L."/>
            <person name="Strempel S."/>
            <person name="Sturgill D."/>
            <person name="Sutton G."/>
            <person name="Sutton G.G."/>
            <person name="Tao W."/>
            <person name="Teichmann S."/>
            <person name="Tobari Y.N."/>
            <person name="Tomimura Y."/>
            <person name="Tsolas J.M."/>
            <person name="Valente V.L."/>
            <person name="Venter E."/>
            <person name="Venter J.C."/>
            <person name="Vicario S."/>
            <person name="Vieira F.G."/>
            <person name="Vilella A.J."/>
            <person name="Villasante A."/>
            <person name="Walenz B."/>
            <person name="Wang J."/>
            <person name="Wasserman M."/>
            <person name="Watts T."/>
            <person name="Wilson D."/>
            <person name="Wilson R.K."/>
            <person name="Wing R.A."/>
            <person name="Wolfner M.F."/>
            <person name="Wong A."/>
            <person name="Wong G.K."/>
            <person name="Wu C.I."/>
            <person name="Wu G."/>
            <person name="Yamamoto D."/>
            <person name="Yang H.P."/>
            <person name="Yang S.P."/>
            <person name="Yorke J.A."/>
            <person name="Yoshida K."/>
            <person name="Zdobnov E."/>
            <person name="Zhang P."/>
            <person name="Zhang Y."/>
            <person name="Zimin A.V."/>
            <person name="Baldwin J."/>
            <person name="Abdouelleil A."/>
            <person name="Abdulkadir J."/>
            <person name="Abebe A."/>
            <person name="Abera B."/>
            <person name="Abreu J."/>
            <person name="Acer S.C."/>
            <person name="Aftuck L."/>
            <person name="Alexander A."/>
            <person name="An P."/>
            <person name="Anderson E."/>
            <person name="Anderson S."/>
            <person name="Arachi H."/>
            <person name="Azer M."/>
            <person name="Bachantsang P."/>
            <person name="Barry A."/>
            <person name="Bayul T."/>
            <person name="Berlin A."/>
            <person name="Bessette D."/>
            <person name="Bloom T."/>
            <person name="Blye J."/>
            <person name="Boguslavskiy L."/>
            <person name="Bonnet C."/>
            <person name="Boukhgalter B."/>
            <person name="Bourzgui I."/>
            <person name="Brown A."/>
            <person name="Cahill P."/>
            <person name="Channer S."/>
            <person name="Cheshatsang Y."/>
            <person name="Chuda L."/>
            <person name="Citroen M."/>
            <person name="Collymore A."/>
            <person name="Cooke P."/>
            <person name="Costello M."/>
            <person name="D'Aco K."/>
            <person name="Daza R."/>
            <person name="De Haan G."/>
            <person name="DeGray S."/>
            <person name="DeMaso C."/>
            <person name="Dhargay N."/>
            <person name="Dooley K."/>
            <person name="Dooley E."/>
            <person name="Doricent M."/>
            <person name="Dorje P."/>
            <person name="Dorjee K."/>
            <person name="Dupes A."/>
            <person name="Elong R."/>
            <person name="Falk J."/>
            <person name="Farina A."/>
            <person name="Faro S."/>
            <person name="Ferguson D."/>
            <person name="Fisher S."/>
            <person name="Foley C.D."/>
            <person name="Franke A."/>
            <person name="Friedrich D."/>
            <person name="Gadbois L."/>
            <person name="Gearin G."/>
            <person name="Gearin C.R."/>
            <person name="Giannoukos G."/>
            <person name="Goode T."/>
            <person name="Graham J."/>
            <person name="Grandbois E."/>
            <person name="Grewal S."/>
            <person name="Gyaltsen K."/>
            <person name="Hafez N."/>
            <person name="Hagos B."/>
            <person name="Hall J."/>
            <person name="Henson C."/>
            <person name="Hollinger A."/>
            <person name="Honan T."/>
            <person name="Huard M.D."/>
            <person name="Hughes L."/>
            <person name="Hurhula B."/>
            <person name="Husby M.E."/>
            <person name="Kamat A."/>
            <person name="Kanga B."/>
            <person name="Kashin S."/>
            <person name="Khazanovich D."/>
            <person name="Kisner P."/>
            <person name="Lance K."/>
            <person name="Lara M."/>
            <person name="Lee W."/>
            <person name="Lennon N."/>
            <person name="Letendre F."/>
            <person name="LeVine R."/>
            <person name="Lipovsky A."/>
            <person name="Liu X."/>
            <person name="Liu J."/>
            <person name="Liu S."/>
            <person name="Lokyitsang T."/>
            <person name="Lokyitsang Y."/>
            <person name="Lubonja R."/>
            <person name="Lui A."/>
            <person name="MacDonald P."/>
            <person name="Magnisalis V."/>
            <person name="Maru K."/>
            <person name="Matthews C."/>
            <person name="McCusker W."/>
            <person name="McDonough S."/>
            <person name="Mehta T."/>
            <person name="Meldrim J."/>
            <person name="Meneus L."/>
            <person name="Mihai O."/>
            <person name="Mihalev A."/>
            <person name="Mihova T."/>
            <person name="Mittelman R."/>
            <person name="Mlenga V."/>
            <person name="Montmayeur A."/>
            <person name="Mulrain L."/>
            <person name="Navidi A."/>
            <person name="Naylor J."/>
            <person name="Negash T."/>
            <person name="Nguyen T."/>
            <person name="Nguyen N."/>
            <person name="Nicol R."/>
            <person name="Norbu C."/>
            <person name="Norbu N."/>
            <person name="Novod N."/>
            <person name="O'Neill B."/>
            <person name="Osman S."/>
            <person name="Markiewicz E."/>
            <person name="Oyono O.L."/>
            <person name="Patti C."/>
            <person name="Phunkhang P."/>
            <person name="Pierre F."/>
            <person name="Priest M."/>
            <person name="Raghuraman S."/>
            <person name="Rege F."/>
            <person name="Reyes R."/>
            <person name="Rise C."/>
            <person name="Rogov P."/>
            <person name="Ross K."/>
            <person name="Ryan E."/>
            <person name="Settipalli S."/>
            <person name="Shea T."/>
            <person name="Sherpa N."/>
            <person name="Shi L."/>
            <person name="Shih D."/>
            <person name="Sparrow T."/>
            <person name="Spaulding J."/>
            <person name="Stalker J."/>
            <person name="Stange-Thomann N."/>
            <person name="Stavropoulos S."/>
            <person name="Stone C."/>
            <person name="Strader C."/>
            <person name="Tesfaye S."/>
            <person name="Thomson T."/>
            <person name="Thoulutsang Y."/>
            <person name="Thoulutsang D."/>
            <person name="Topham K."/>
            <person name="Topping I."/>
            <person name="Tsamla T."/>
            <person name="Vassiliev H."/>
            <person name="Vo A."/>
            <person name="Wangchuk T."/>
            <person name="Wangdi T."/>
            <person name="Weiand M."/>
            <person name="Wilkinson J."/>
            <person name="Wilson A."/>
            <person name="Yadav S."/>
            <person name="Young G."/>
            <person name="Yu Q."/>
            <person name="Zembek L."/>
            <person name="Zhong D."/>
            <person name="Zimmer A."/>
            <person name="Zwirko Z."/>
            <person name="Jaffe D.B."/>
            <person name="Alvarez P."/>
            <person name="Brockman W."/>
            <person name="Butler J."/>
            <person name="Chin C."/>
            <person name="Gnerre S."/>
            <person name="Grabherr M."/>
            <person name="Kleber M."/>
            <person name="Mauceli E."/>
            <person name="MacCallum I."/>
        </authorList>
    </citation>
    <scope>NUCLEOTIDE SEQUENCE [LARGE SCALE GENOMIC DNA]</scope>
    <source>
        <strain evidence="3">Tucson 14030-0811.24</strain>
    </source>
</reference>
<organism evidence="2 3">
    <name type="scientific">Drosophila willistoni</name>
    <name type="common">Fruit fly</name>
    <dbReference type="NCBI Taxonomy" id="7260"/>
    <lineage>
        <taxon>Eukaryota</taxon>
        <taxon>Metazoa</taxon>
        <taxon>Ecdysozoa</taxon>
        <taxon>Arthropoda</taxon>
        <taxon>Hexapoda</taxon>
        <taxon>Insecta</taxon>
        <taxon>Pterygota</taxon>
        <taxon>Neoptera</taxon>
        <taxon>Endopterygota</taxon>
        <taxon>Diptera</taxon>
        <taxon>Brachycera</taxon>
        <taxon>Muscomorpha</taxon>
        <taxon>Ephydroidea</taxon>
        <taxon>Drosophilidae</taxon>
        <taxon>Drosophila</taxon>
        <taxon>Sophophora</taxon>
    </lineage>
</organism>
<dbReference type="OrthoDB" id="8197684at2759"/>
<dbReference type="FunCoup" id="B4NDP2">
    <property type="interactions" value="8"/>
</dbReference>
<evidence type="ECO:0000313" key="3">
    <source>
        <dbReference type="Proteomes" id="UP000007798"/>
    </source>
</evidence>
<dbReference type="AlphaFoldDB" id="B4NDP2"/>
<feature type="region of interest" description="Disordered" evidence="1">
    <location>
        <begin position="285"/>
        <end position="307"/>
    </location>
</feature>
<dbReference type="HOGENOM" id="CLU_076195_0_0_1"/>
<evidence type="ECO:0000256" key="1">
    <source>
        <dbReference type="SAM" id="MobiDB-lite"/>
    </source>
</evidence>
<dbReference type="PhylomeDB" id="B4NDP2"/>
<evidence type="ECO:0000313" key="2">
    <source>
        <dbReference type="EMBL" id="EDW81864.1"/>
    </source>
</evidence>
<gene>
    <name evidence="2" type="primary">Dwil\GK25433</name>
    <name evidence="2" type="ORF">Dwil_GK25433</name>
</gene>
<dbReference type="KEGG" id="dwi:6648305"/>
<accession>B4NDP2</accession>